<gene>
    <name evidence="29" type="ORF">KP79_PYT12313</name>
</gene>
<evidence type="ECO:0000259" key="27">
    <source>
        <dbReference type="PROSITE" id="PS51192"/>
    </source>
</evidence>
<dbReference type="GO" id="GO:0000724">
    <property type="term" value="P:double-strand break repair via homologous recombination"/>
    <property type="evidence" value="ECO:0007669"/>
    <property type="project" value="TreeGrafter"/>
</dbReference>
<dbReference type="FunFam" id="3.40.50.300:FF:000614">
    <property type="entry name" value="ATP-dependent DNA helicase"/>
    <property type="match status" value="1"/>
</dbReference>
<feature type="compositionally biased region" description="Basic and acidic residues" evidence="26">
    <location>
        <begin position="997"/>
        <end position="1006"/>
    </location>
</feature>
<protein>
    <recommendedName>
        <fullName evidence="22">ATP-dependent DNA helicase Q5</fullName>
        <ecNumber evidence="20">5.6.2.4</ecNumber>
    </recommendedName>
    <alternativeName>
        <fullName evidence="23">DNA 3'-5' helicase RecQ5</fullName>
    </alternativeName>
    <alternativeName>
        <fullName evidence="24">DNA helicase, RecQ-like type 5</fullName>
    </alternativeName>
    <alternativeName>
        <fullName evidence="25">RecQ protein-like 5</fullName>
    </alternativeName>
</protein>
<dbReference type="GO" id="GO:0005524">
    <property type="term" value="F:ATP binding"/>
    <property type="evidence" value="ECO:0007669"/>
    <property type="project" value="UniProtKB-KW"/>
</dbReference>
<accession>A0A210QR12</accession>
<dbReference type="PROSITE" id="PS51194">
    <property type="entry name" value="HELICASE_CTER"/>
    <property type="match status" value="1"/>
</dbReference>
<feature type="region of interest" description="Disordered" evidence="26">
    <location>
        <begin position="542"/>
        <end position="571"/>
    </location>
</feature>
<keyword evidence="10" id="KW-0378">Hydrolase</keyword>
<dbReference type="GO" id="GO:0043138">
    <property type="term" value="F:3'-5' DNA helicase activity"/>
    <property type="evidence" value="ECO:0007669"/>
    <property type="project" value="UniProtKB-EC"/>
</dbReference>
<evidence type="ECO:0000256" key="22">
    <source>
        <dbReference type="ARBA" id="ARBA00074289"/>
    </source>
</evidence>
<feature type="region of interest" description="Disordered" evidence="26">
    <location>
        <begin position="936"/>
        <end position="1053"/>
    </location>
</feature>
<dbReference type="GO" id="GO:0003677">
    <property type="term" value="F:DNA binding"/>
    <property type="evidence" value="ECO:0007669"/>
    <property type="project" value="UniProtKB-KW"/>
</dbReference>
<dbReference type="STRING" id="6573.A0A210QR12"/>
<feature type="compositionally biased region" description="Basic and acidic residues" evidence="26">
    <location>
        <begin position="1016"/>
        <end position="1038"/>
    </location>
</feature>
<evidence type="ECO:0000256" key="10">
    <source>
        <dbReference type="ARBA" id="ARBA00022801"/>
    </source>
</evidence>
<dbReference type="InterPro" id="IPR038190">
    <property type="entry name" value="SRI_sf"/>
</dbReference>
<sequence length="1128" mass="125355">MSNMSKQEDGMDEAMYKVLTAVFKHKEFKSKLQKQATRCVLHGNHDIFISMPTGAGKSLCYQLPARVGKVGVTLVISPLIALMQDQLDHLDQLKIPSETLNSKQTVTEKKRVLGDLSSAKPRTRLLYITPEQAATDSFKAIIDSLFKKKLLKYLIVDEAHCVSQWGHDFRPDYLKLGQLRRKMPGIPCVALTATATAQVVTDIEKQLLLKAPVKKFKSSCFRPNLFYDIAMKEVIGNPYEDLNQFARSALNCLKGKESEIENWSEFGCGIVYCRTRNGCDEVASHLNQLGIPSKPYHAGLKNDVREDVQSSWMEGRFPIIAATISFGMGVDKANVRFVAHWTLPKSMAGYYQESGRAGRDGQKSYCRLYYARNERDTVAFLIQKEATRFKKVDKAVIAEKQKAAQKSFEALVKYCEDQDCRHWSIARYFGDVKPDCEGACDVCKDPKRVAKAVRDLQTGSYGNFNNKKGGGGGIYFYEDDDEDDPGMYGGGRRGAKSEYDTYSRSFENGADDDDDAAFKRERKEQVEKKQRHNFIMREFKKRKGGVEDNSASTTTEQPIEEPDPDCPLRDAASSRIPKLTVKGREYCMGMIEKALRDNFCQYYQEVPHKLVGQDYEPRCAAIDLEYDLFKVNKMANIYKAAVMKMANEIKKCTSSKDLHLSLVPKSTMSASGDMKESPTALTSSTVCGFTSASDMLASTLIEKEESMPPPSKPAVFLSAAELLRKNNQVQKSDPPLPSLWVSELNSCDTDESSKSPVCVENIKDESRSSPSSSPGLFSTIGNSVIPSSNLTKPSASKITKKQKHSGFQKASSVISKKVTFDFDQNKSSNSAKSKSKSAKSKGKEKINKNVPQITNFFTKRYEAEEDSLGDTDCDLADIKVKVAEKEMVDSDTMATDTEPGVVLVAKADTTSDLVEHECDRGTMDTEGPLAAVQVKPSVKRNREDKISNITAKKRRIEIDTSNSTKPSRSSRLSEDPSRSRAESRSSRSTEGQSTSRSESRSSRSTEDPSTSGSESRSSRSTEDPSKPRAESRSSRSTEDPSTSRGGSVEKRKVAADLVVKYLTPHYKSGRIPTKDTFKSVARALSHKVIEKPGGTGKPEEVKEIVKKMIENLFKKVKVVKSVDDLADV</sequence>
<comment type="catalytic activity">
    <reaction evidence="19">
        <text>Couples ATP hydrolysis with the unwinding of duplex DNA by translocating in the 3'-5' direction.</text>
        <dbReference type="EC" id="5.6.2.4"/>
    </reaction>
</comment>
<evidence type="ECO:0000256" key="19">
    <source>
        <dbReference type="ARBA" id="ARBA00034617"/>
    </source>
</evidence>
<evidence type="ECO:0000313" key="30">
    <source>
        <dbReference type="Proteomes" id="UP000242188"/>
    </source>
</evidence>
<dbReference type="SMART" id="SM00487">
    <property type="entry name" value="DEXDc"/>
    <property type="match status" value="1"/>
</dbReference>
<dbReference type="PROSITE" id="PS51192">
    <property type="entry name" value="HELICASE_ATP_BIND_1"/>
    <property type="match status" value="1"/>
</dbReference>
<comment type="cofactor">
    <cofactor evidence="1">
        <name>Zn(2+)</name>
        <dbReference type="ChEBI" id="CHEBI:29105"/>
    </cofactor>
</comment>
<keyword evidence="8" id="KW-0547">Nucleotide-binding</keyword>
<dbReference type="InterPro" id="IPR027417">
    <property type="entry name" value="P-loop_NTPase"/>
</dbReference>
<dbReference type="Pfam" id="PF00270">
    <property type="entry name" value="DEAD"/>
    <property type="match status" value="1"/>
</dbReference>
<evidence type="ECO:0000256" key="9">
    <source>
        <dbReference type="ARBA" id="ARBA00022763"/>
    </source>
</evidence>
<evidence type="ECO:0000256" key="16">
    <source>
        <dbReference type="ARBA" id="ARBA00023235"/>
    </source>
</evidence>
<keyword evidence="18" id="KW-0131">Cell cycle</keyword>
<dbReference type="AlphaFoldDB" id="A0A210QR12"/>
<feature type="domain" description="Helicase C-terminal" evidence="28">
    <location>
        <begin position="255"/>
        <end position="412"/>
    </location>
</feature>
<evidence type="ECO:0000256" key="13">
    <source>
        <dbReference type="ARBA" id="ARBA00022840"/>
    </source>
</evidence>
<dbReference type="GO" id="GO:0010605">
    <property type="term" value="P:negative regulation of macromolecule metabolic process"/>
    <property type="evidence" value="ECO:0007669"/>
    <property type="project" value="UniProtKB-ARBA"/>
</dbReference>
<reference evidence="29 30" key="1">
    <citation type="journal article" date="2017" name="Nat. Ecol. Evol.">
        <title>Scallop genome provides insights into evolution of bilaterian karyotype and development.</title>
        <authorList>
            <person name="Wang S."/>
            <person name="Zhang J."/>
            <person name="Jiao W."/>
            <person name="Li J."/>
            <person name="Xun X."/>
            <person name="Sun Y."/>
            <person name="Guo X."/>
            <person name="Huan P."/>
            <person name="Dong B."/>
            <person name="Zhang L."/>
            <person name="Hu X."/>
            <person name="Sun X."/>
            <person name="Wang J."/>
            <person name="Zhao C."/>
            <person name="Wang Y."/>
            <person name="Wang D."/>
            <person name="Huang X."/>
            <person name="Wang R."/>
            <person name="Lv J."/>
            <person name="Li Y."/>
            <person name="Zhang Z."/>
            <person name="Liu B."/>
            <person name="Lu W."/>
            <person name="Hui Y."/>
            <person name="Liang J."/>
            <person name="Zhou Z."/>
            <person name="Hou R."/>
            <person name="Li X."/>
            <person name="Liu Y."/>
            <person name="Li H."/>
            <person name="Ning X."/>
            <person name="Lin Y."/>
            <person name="Zhao L."/>
            <person name="Xing Q."/>
            <person name="Dou J."/>
            <person name="Li Y."/>
            <person name="Mao J."/>
            <person name="Guo H."/>
            <person name="Dou H."/>
            <person name="Li T."/>
            <person name="Mu C."/>
            <person name="Jiang W."/>
            <person name="Fu Q."/>
            <person name="Fu X."/>
            <person name="Miao Y."/>
            <person name="Liu J."/>
            <person name="Yu Q."/>
            <person name="Li R."/>
            <person name="Liao H."/>
            <person name="Li X."/>
            <person name="Kong Y."/>
            <person name="Jiang Z."/>
            <person name="Chourrout D."/>
            <person name="Li R."/>
            <person name="Bao Z."/>
        </authorList>
    </citation>
    <scope>NUCLEOTIDE SEQUENCE [LARGE SCALE GENOMIC DNA]</scope>
    <source>
        <strain evidence="29 30">PY_sf001</strain>
    </source>
</reference>
<evidence type="ECO:0000256" key="6">
    <source>
        <dbReference type="ARBA" id="ARBA00022705"/>
    </source>
</evidence>
<dbReference type="GO" id="GO:0045934">
    <property type="term" value="P:negative regulation of nucleobase-containing compound metabolic process"/>
    <property type="evidence" value="ECO:0007669"/>
    <property type="project" value="UniProtKB-ARBA"/>
</dbReference>
<dbReference type="InterPro" id="IPR004589">
    <property type="entry name" value="DNA_helicase_ATP-dep_RecQ"/>
</dbReference>
<feature type="region of interest" description="Disordered" evidence="26">
    <location>
        <begin position="824"/>
        <end position="845"/>
    </location>
</feature>
<dbReference type="SMART" id="SM00490">
    <property type="entry name" value="HELICc"/>
    <property type="match status" value="1"/>
</dbReference>
<dbReference type="PANTHER" id="PTHR13710">
    <property type="entry name" value="DNA HELICASE RECQ FAMILY MEMBER"/>
    <property type="match status" value="1"/>
</dbReference>
<dbReference type="Pfam" id="PF08236">
    <property type="entry name" value="SRI"/>
    <property type="match status" value="1"/>
</dbReference>
<evidence type="ECO:0000256" key="11">
    <source>
        <dbReference type="ARBA" id="ARBA00022806"/>
    </source>
</evidence>
<dbReference type="Gene3D" id="6.10.250.3140">
    <property type="match status" value="1"/>
</dbReference>
<dbReference type="InterPro" id="IPR001650">
    <property type="entry name" value="Helicase_C-like"/>
</dbReference>
<evidence type="ECO:0000256" key="24">
    <source>
        <dbReference type="ARBA" id="ARBA00078243"/>
    </source>
</evidence>
<dbReference type="EMBL" id="NEDP02002316">
    <property type="protein sequence ID" value="OWF51177.1"/>
    <property type="molecule type" value="Genomic_DNA"/>
</dbReference>
<comment type="caution">
    <text evidence="29">The sequence shown here is derived from an EMBL/GenBank/DDBJ whole genome shotgun (WGS) entry which is preliminary data.</text>
</comment>
<keyword evidence="15" id="KW-0234">DNA repair</keyword>
<dbReference type="GO" id="GO:0005654">
    <property type="term" value="C:nucleoplasm"/>
    <property type="evidence" value="ECO:0007669"/>
    <property type="project" value="UniProtKB-SubCell"/>
</dbReference>
<keyword evidence="12" id="KW-0862">Zinc</keyword>
<dbReference type="InterPro" id="IPR013257">
    <property type="entry name" value="SRI"/>
</dbReference>
<comment type="similarity">
    <text evidence="3">Belongs to the helicase family. RecQ subfamily.</text>
</comment>
<dbReference type="Gene3D" id="1.10.1740.100">
    <property type="entry name" value="Set2, Rpb1 interacting domain"/>
    <property type="match status" value="1"/>
</dbReference>
<evidence type="ECO:0000256" key="1">
    <source>
        <dbReference type="ARBA" id="ARBA00001947"/>
    </source>
</evidence>
<dbReference type="GO" id="GO:0005694">
    <property type="term" value="C:chromosome"/>
    <property type="evidence" value="ECO:0007669"/>
    <property type="project" value="InterPro"/>
</dbReference>
<dbReference type="Pfam" id="PF16124">
    <property type="entry name" value="RecQ_Zn_bind"/>
    <property type="match status" value="1"/>
</dbReference>
<evidence type="ECO:0000256" key="17">
    <source>
        <dbReference type="ARBA" id="ARBA00023242"/>
    </source>
</evidence>
<dbReference type="GO" id="GO:0046872">
    <property type="term" value="F:metal ion binding"/>
    <property type="evidence" value="ECO:0007669"/>
    <property type="project" value="UniProtKB-KW"/>
</dbReference>
<evidence type="ECO:0000256" key="15">
    <source>
        <dbReference type="ARBA" id="ARBA00023204"/>
    </source>
</evidence>
<evidence type="ECO:0000256" key="26">
    <source>
        <dbReference type="SAM" id="MobiDB-lite"/>
    </source>
</evidence>
<evidence type="ECO:0000313" key="29">
    <source>
        <dbReference type="EMBL" id="OWF51177.1"/>
    </source>
</evidence>
<name>A0A210QR12_MIZYE</name>
<dbReference type="InterPro" id="IPR011545">
    <property type="entry name" value="DEAD/DEAH_box_helicase_dom"/>
</dbReference>
<keyword evidence="16" id="KW-0413">Isomerase</keyword>
<keyword evidence="5" id="KW-0132">Cell division</keyword>
<proteinExistence type="inferred from homology"/>
<evidence type="ECO:0000256" key="23">
    <source>
        <dbReference type="ARBA" id="ARBA00076757"/>
    </source>
</evidence>
<keyword evidence="4" id="KW-0597">Phosphoprotein</keyword>
<dbReference type="GO" id="GO:0006260">
    <property type="term" value="P:DNA replication"/>
    <property type="evidence" value="ECO:0007669"/>
    <property type="project" value="UniProtKB-KW"/>
</dbReference>
<dbReference type="FunFam" id="3.40.50.300:FF:000444">
    <property type="entry name" value="ATP-dependent DNA helicase"/>
    <property type="match status" value="1"/>
</dbReference>
<comment type="subcellular location">
    <subcellularLocation>
        <location evidence="2">Nucleus</location>
        <location evidence="2">Nucleoplasm</location>
    </subcellularLocation>
</comment>
<keyword evidence="11 29" id="KW-0347">Helicase</keyword>
<evidence type="ECO:0000256" key="7">
    <source>
        <dbReference type="ARBA" id="ARBA00022723"/>
    </source>
</evidence>
<evidence type="ECO:0000256" key="8">
    <source>
        <dbReference type="ARBA" id="ARBA00022741"/>
    </source>
</evidence>
<dbReference type="EC" id="5.6.2.4" evidence="20"/>
<evidence type="ECO:0000256" key="2">
    <source>
        <dbReference type="ARBA" id="ARBA00004642"/>
    </source>
</evidence>
<dbReference type="GO" id="GO:0051301">
    <property type="term" value="P:cell division"/>
    <property type="evidence" value="ECO:0007669"/>
    <property type="project" value="UniProtKB-KW"/>
</dbReference>
<dbReference type="SUPFAM" id="SSF52540">
    <property type="entry name" value="P-loop containing nucleoside triphosphate hydrolases"/>
    <property type="match status" value="1"/>
</dbReference>
<keyword evidence="30" id="KW-1185">Reference proteome</keyword>
<keyword evidence="6" id="KW-0235">DNA replication</keyword>
<evidence type="ECO:0000256" key="20">
    <source>
        <dbReference type="ARBA" id="ARBA00034808"/>
    </source>
</evidence>
<keyword evidence="14" id="KW-0238">DNA-binding</keyword>
<evidence type="ECO:0000256" key="12">
    <source>
        <dbReference type="ARBA" id="ARBA00022833"/>
    </source>
</evidence>
<evidence type="ECO:0000256" key="18">
    <source>
        <dbReference type="ARBA" id="ARBA00023306"/>
    </source>
</evidence>
<feature type="domain" description="Helicase ATP-binding" evidence="27">
    <location>
        <begin position="38"/>
        <end position="213"/>
    </location>
</feature>
<dbReference type="Proteomes" id="UP000242188">
    <property type="component" value="Unassembled WGS sequence"/>
</dbReference>
<evidence type="ECO:0000256" key="21">
    <source>
        <dbReference type="ARBA" id="ARBA00049360"/>
    </source>
</evidence>
<dbReference type="Gene3D" id="3.40.50.300">
    <property type="entry name" value="P-loop containing nucleotide triphosphate hydrolases"/>
    <property type="match status" value="2"/>
</dbReference>
<dbReference type="Pfam" id="PF00271">
    <property type="entry name" value="Helicase_C"/>
    <property type="match status" value="1"/>
</dbReference>
<evidence type="ECO:0000259" key="28">
    <source>
        <dbReference type="PROSITE" id="PS51194"/>
    </source>
</evidence>
<organism evidence="29 30">
    <name type="scientific">Mizuhopecten yessoensis</name>
    <name type="common">Japanese scallop</name>
    <name type="synonym">Patinopecten yessoensis</name>
    <dbReference type="NCBI Taxonomy" id="6573"/>
    <lineage>
        <taxon>Eukaryota</taxon>
        <taxon>Metazoa</taxon>
        <taxon>Spiralia</taxon>
        <taxon>Lophotrochozoa</taxon>
        <taxon>Mollusca</taxon>
        <taxon>Bivalvia</taxon>
        <taxon>Autobranchia</taxon>
        <taxon>Pteriomorphia</taxon>
        <taxon>Pectinida</taxon>
        <taxon>Pectinoidea</taxon>
        <taxon>Pectinidae</taxon>
        <taxon>Mizuhopecten</taxon>
    </lineage>
</organism>
<evidence type="ECO:0000256" key="5">
    <source>
        <dbReference type="ARBA" id="ARBA00022618"/>
    </source>
</evidence>
<comment type="catalytic activity">
    <reaction evidence="21">
        <text>ATP + H2O = ADP + phosphate + H(+)</text>
        <dbReference type="Rhea" id="RHEA:13065"/>
        <dbReference type="ChEBI" id="CHEBI:15377"/>
        <dbReference type="ChEBI" id="CHEBI:15378"/>
        <dbReference type="ChEBI" id="CHEBI:30616"/>
        <dbReference type="ChEBI" id="CHEBI:43474"/>
        <dbReference type="ChEBI" id="CHEBI:456216"/>
    </reaction>
</comment>
<dbReference type="GO" id="GO:0005737">
    <property type="term" value="C:cytoplasm"/>
    <property type="evidence" value="ECO:0007669"/>
    <property type="project" value="TreeGrafter"/>
</dbReference>
<dbReference type="OrthoDB" id="10261556at2759"/>
<evidence type="ECO:0000256" key="14">
    <source>
        <dbReference type="ARBA" id="ARBA00023125"/>
    </source>
</evidence>
<keyword evidence="9" id="KW-0227">DNA damage</keyword>
<feature type="region of interest" description="Disordered" evidence="26">
    <location>
        <begin position="746"/>
        <end position="783"/>
    </location>
</feature>
<evidence type="ECO:0000256" key="25">
    <source>
        <dbReference type="ARBA" id="ARBA00084014"/>
    </source>
</evidence>
<dbReference type="NCBIfam" id="TIGR00614">
    <property type="entry name" value="recQ_fam"/>
    <property type="match status" value="1"/>
</dbReference>
<dbReference type="Gene3D" id="6.10.250.2460">
    <property type="match status" value="1"/>
</dbReference>
<keyword evidence="17" id="KW-0539">Nucleus</keyword>
<dbReference type="GO" id="GO:0009378">
    <property type="term" value="F:four-way junction helicase activity"/>
    <property type="evidence" value="ECO:0007669"/>
    <property type="project" value="TreeGrafter"/>
</dbReference>
<dbReference type="CDD" id="cd18794">
    <property type="entry name" value="SF2_C_RecQ"/>
    <property type="match status" value="1"/>
</dbReference>
<keyword evidence="13" id="KW-0067">ATP-binding</keyword>
<feature type="compositionally biased region" description="Basic and acidic residues" evidence="26">
    <location>
        <begin position="971"/>
        <end position="987"/>
    </location>
</feature>
<keyword evidence="7" id="KW-0479">Metal-binding</keyword>
<dbReference type="InterPro" id="IPR032284">
    <property type="entry name" value="RecQ_Zn-bd"/>
</dbReference>
<evidence type="ECO:0000256" key="3">
    <source>
        <dbReference type="ARBA" id="ARBA00005446"/>
    </source>
</evidence>
<evidence type="ECO:0000256" key="4">
    <source>
        <dbReference type="ARBA" id="ARBA00022553"/>
    </source>
</evidence>
<dbReference type="GO" id="GO:0006355">
    <property type="term" value="P:regulation of DNA-templated transcription"/>
    <property type="evidence" value="ECO:0007669"/>
    <property type="project" value="InterPro"/>
</dbReference>
<dbReference type="InterPro" id="IPR014001">
    <property type="entry name" value="Helicase_ATP-bd"/>
</dbReference>
<dbReference type="GO" id="GO:0016787">
    <property type="term" value="F:hydrolase activity"/>
    <property type="evidence" value="ECO:0007669"/>
    <property type="project" value="UniProtKB-KW"/>
</dbReference>
<feature type="compositionally biased region" description="Polar residues" evidence="26">
    <location>
        <begin position="959"/>
        <end position="970"/>
    </location>
</feature>
<dbReference type="PANTHER" id="PTHR13710:SF152">
    <property type="entry name" value="ATP-DEPENDENT DNA HELICASE Q5"/>
    <property type="match status" value="1"/>
</dbReference>